<keyword evidence="2" id="KW-1185">Reference proteome</keyword>
<gene>
    <name evidence="1" type="ORF">ACFO5X_25120</name>
</gene>
<comment type="caution">
    <text evidence="1">The sequence shown here is derived from an EMBL/GenBank/DDBJ whole genome shotgun (WGS) entry which is preliminary data.</text>
</comment>
<sequence length="103" mass="11323">MSAAPVDLDGRRRGEGRLKVILRRKAVNSGYSPKMGCDRLEAEIDARLARGPALDWAQALDAVRFLLDQYAAAPEARAPQTRRLIDRALGDLARLKIPAQSTL</sequence>
<dbReference type="RefSeq" id="WP_380722812.1">
    <property type="nucleotide sequence ID" value="NZ_JBHSGI010000034.1"/>
</dbReference>
<evidence type="ECO:0000313" key="2">
    <source>
        <dbReference type="Proteomes" id="UP001595973"/>
    </source>
</evidence>
<dbReference type="Proteomes" id="UP001595973">
    <property type="component" value="Unassembled WGS sequence"/>
</dbReference>
<reference evidence="2" key="1">
    <citation type="journal article" date="2019" name="Int. J. Syst. Evol. Microbiol.">
        <title>The Global Catalogue of Microorganisms (GCM) 10K type strain sequencing project: providing services to taxonomists for standard genome sequencing and annotation.</title>
        <authorList>
            <consortium name="The Broad Institute Genomics Platform"/>
            <consortium name="The Broad Institute Genome Sequencing Center for Infectious Disease"/>
            <person name="Wu L."/>
            <person name="Ma J."/>
        </authorList>
    </citation>
    <scope>NUCLEOTIDE SEQUENCE [LARGE SCALE GENOMIC DNA]</scope>
    <source>
        <strain evidence="2">CGMCC 4.7283</strain>
    </source>
</reference>
<accession>A0ABV9KQ94</accession>
<protein>
    <submittedName>
        <fullName evidence="1">Uncharacterized protein</fullName>
    </submittedName>
</protein>
<evidence type="ECO:0000313" key="1">
    <source>
        <dbReference type="EMBL" id="MFC4671856.1"/>
    </source>
</evidence>
<dbReference type="EMBL" id="JBHSGI010000034">
    <property type="protein sequence ID" value="MFC4671856.1"/>
    <property type="molecule type" value="Genomic_DNA"/>
</dbReference>
<proteinExistence type="predicted"/>
<name>A0ABV9KQ94_9RHOB</name>
<organism evidence="1 2">
    <name type="scientific">Seohaeicola nanhaiensis</name>
    <dbReference type="NCBI Taxonomy" id="1387282"/>
    <lineage>
        <taxon>Bacteria</taxon>
        <taxon>Pseudomonadati</taxon>
        <taxon>Pseudomonadota</taxon>
        <taxon>Alphaproteobacteria</taxon>
        <taxon>Rhodobacterales</taxon>
        <taxon>Roseobacteraceae</taxon>
        <taxon>Seohaeicola</taxon>
    </lineage>
</organism>